<keyword evidence="1" id="KW-0812">Transmembrane</keyword>
<dbReference type="PANTHER" id="PTHR40465">
    <property type="entry name" value="CHROMOSOME 1, WHOLE GENOME SHOTGUN SEQUENCE"/>
    <property type="match status" value="1"/>
</dbReference>
<organism evidence="3 4">
    <name type="scientific">Marasmiellus scandens</name>
    <dbReference type="NCBI Taxonomy" id="2682957"/>
    <lineage>
        <taxon>Eukaryota</taxon>
        <taxon>Fungi</taxon>
        <taxon>Dikarya</taxon>
        <taxon>Basidiomycota</taxon>
        <taxon>Agaricomycotina</taxon>
        <taxon>Agaricomycetes</taxon>
        <taxon>Agaricomycetidae</taxon>
        <taxon>Agaricales</taxon>
        <taxon>Marasmiineae</taxon>
        <taxon>Omphalotaceae</taxon>
        <taxon>Marasmiellus</taxon>
    </lineage>
</organism>
<evidence type="ECO:0000259" key="2">
    <source>
        <dbReference type="Pfam" id="PF20152"/>
    </source>
</evidence>
<feature type="transmembrane region" description="Helical" evidence="1">
    <location>
        <begin position="122"/>
        <end position="143"/>
    </location>
</feature>
<dbReference type="EMBL" id="JBANRG010000031">
    <property type="protein sequence ID" value="KAK7451307.1"/>
    <property type="molecule type" value="Genomic_DNA"/>
</dbReference>
<keyword evidence="1" id="KW-1133">Transmembrane helix</keyword>
<keyword evidence="4" id="KW-1185">Reference proteome</keyword>
<accession>A0ABR1J6H4</accession>
<feature type="transmembrane region" description="Helical" evidence="1">
    <location>
        <begin position="228"/>
        <end position="248"/>
    </location>
</feature>
<evidence type="ECO:0000313" key="3">
    <source>
        <dbReference type="EMBL" id="KAK7451307.1"/>
    </source>
</evidence>
<feature type="domain" description="DUF6534" evidence="2">
    <location>
        <begin position="166"/>
        <end position="252"/>
    </location>
</feature>
<dbReference type="InterPro" id="IPR045339">
    <property type="entry name" value="DUF6534"/>
</dbReference>
<feature type="transmembrane region" description="Helical" evidence="1">
    <location>
        <begin position="200"/>
        <end position="222"/>
    </location>
</feature>
<sequence length="307" mass="34493">MAAENLDDRLGSILIGAWINVMLYTMEIIQVYRYFRDYPADKRISKLTVISVILTDTICTTSTLITCYLYGVLHWGDEQFIRQQTVTIPSYLLSTGITATIVQIFLLNRYWQLTKRKIVSQLIALMIFISFLGCIGSSVVIAAQPHYTNRNGLYMIYLSNVWLLASAVTDIFIAVALFIRLLSAEVQYDSSKRLVRRLCALSLKTGSLTAVSALAPLIGFWYNPASNICIGFGSSLGRVYALTLLYNLNIRQKLRPSDIVVDIETMSMDVPWSTIPGSLQHTRIQRSDSELDTVSAEGVENIRSLLH</sequence>
<dbReference type="Pfam" id="PF20152">
    <property type="entry name" value="DUF6534"/>
    <property type="match status" value="1"/>
</dbReference>
<feature type="transmembrane region" description="Helical" evidence="1">
    <location>
        <begin position="12"/>
        <end position="35"/>
    </location>
</feature>
<comment type="caution">
    <text evidence="3">The sequence shown here is derived from an EMBL/GenBank/DDBJ whole genome shotgun (WGS) entry which is preliminary data.</text>
</comment>
<dbReference type="Proteomes" id="UP001498398">
    <property type="component" value="Unassembled WGS sequence"/>
</dbReference>
<reference evidence="3 4" key="1">
    <citation type="submission" date="2024-01" db="EMBL/GenBank/DDBJ databases">
        <title>A draft genome for the cacao thread blight pathogen Marasmiellus scandens.</title>
        <authorList>
            <person name="Baruah I.K."/>
            <person name="Leung J."/>
            <person name="Bukari Y."/>
            <person name="Amoako-Attah I."/>
            <person name="Meinhardt L.W."/>
            <person name="Bailey B.A."/>
            <person name="Cohen S.P."/>
        </authorList>
    </citation>
    <scope>NUCLEOTIDE SEQUENCE [LARGE SCALE GENOMIC DNA]</scope>
    <source>
        <strain evidence="3 4">GH-19</strain>
    </source>
</reference>
<feature type="transmembrane region" description="Helical" evidence="1">
    <location>
        <begin position="47"/>
        <end position="71"/>
    </location>
</feature>
<evidence type="ECO:0000313" key="4">
    <source>
        <dbReference type="Proteomes" id="UP001498398"/>
    </source>
</evidence>
<dbReference type="PANTHER" id="PTHR40465:SF1">
    <property type="entry name" value="DUF6534 DOMAIN-CONTAINING PROTEIN"/>
    <property type="match status" value="1"/>
</dbReference>
<feature type="transmembrane region" description="Helical" evidence="1">
    <location>
        <begin position="91"/>
        <end position="110"/>
    </location>
</feature>
<keyword evidence="1" id="KW-0472">Membrane</keyword>
<feature type="transmembrane region" description="Helical" evidence="1">
    <location>
        <begin position="155"/>
        <end position="179"/>
    </location>
</feature>
<evidence type="ECO:0000256" key="1">
    <source>
        <dbReference type="SAM" id="Phobius"/>
    </source>
</evidence>
<gene>
    <name evidence="3" type="ORF">VKT23_012649</name>
</gene>
<proteinExistence type="predicted"/>
<protein>
    <recommendedName>
        <fullName evidence="2">DUF6534 domain-containing protein</fullName>
    </recommendedName>
</protein>
<name>A0ABR1J6H4_9AGAR</name>